<dbReference type="Proteomes" id="UP000650533">
    <property type="component" value="Chromosome 12"/>
</dbReference>
<evidence type="ECO:0000313" key="2">
    <source>
        <dbReference type="Proteomes" id="UP000650533"/>
    </source>
</evidence>
<organism evidence="1 2">
    <name type="scientific">Rhizoctonia solani</name>
    <dbReference type="NCBI Taxonomy" id="456999"/>
    <lineage>
        <taxon>Eukaryota</taxon>
        <taxon>Fungi</taxon>
        <taxon>Dikarya</taxon>
        <taxon>Basidiomycota</taxon>
        <taxon>Agaricomycotina</taxon>
        <taxon>Agaricomycetes</taxon>
        <taxon>Cantharellales</taxon>
        <taxon>Ceratobasidiaceae</taxon>
        <taxon>Rhizoctonia</taxon>
    </lineage>
</organism>
<sequence length="158" mass="17550">MPMSINFSEKALKSLMSPPPPAQPLRDLMLTIGSSKDLKVLAMTGRDLLKCCVRSRKFKPPIDPDFEVNVDEDISERNLARVARESLLLQRLKVDDVANNPIDVAQIFCAYVGATFACSLKEEGSNQIHDSINDLCVMVLDDNAREAADSNSHEAREF</sequence>
<protein>
    <submittedName>
        <fullName evidence="1">Dsrm domain protein</fullName>
    </submittedName>
</protein>
<dbReference type="EMBL" id="CP059669">
    <property type="protein sequence ID" value="QRW24815.1"/>
    <property type="molecule type" value="Genomic_DNA"/>
</dbReference>
<name>A0A8H8P461_9AGAM</name>
<evidence type="ECO:0000313" key="1">
    <source>
        <dbReference type="EMBL" id="QRW24815.1"/>
    </source>
</evidence>
<dbReference type="AlphaFoldDB" id="A0A8H8P461"/>
<dbReference type="GeneID" id="67034005"/>
<dbReference type="RefSeq" id="XP_043185052.1">
    <property type="nucleotide sequence ID" value="XM_043331542.1"/>
</dbReference>
<accession>A0A8H8P461</accession>
<reference evidence="1" key="1">
    <citation type="submission" date="2020-05" db="EMBL/GenBank/DDBJ databases">
        <title>Evolutionary and genomic comparisons of hybrid uninucleate and nonhybrid Rhizoctonia fungi.</title>
        <authorList>
            <person name="Li C."/>
            <person name="Chen X."/>
        </authorList>
    </citation>
    <scope>NUCLEOTIDE SEQUENCE</scope>
    <source>
        <strain evidence="1">AG-1 IA</strain>
    </source>
</reference>
<gene>
    <name evidence="1" type="ORF">RhiXN_11727</name>
</gene>
<proteinExistence type="predicted"/>
<dbReference type="KEGG" id="rsx:RhiXN_11727"/>